<sequence>MAPMQAVATIESAPEQLTVGSIEAVEVSGAVADMSSQVKELEFQLQECQSEVQAVRAQLQESISENSRLEMQVHQLQRVEADLHAQLTELKSVQVSHDSLVRELETAKSKSRAGALGRSAKSLLFGDYMRKHKDSDSVPISAAEVTAVEDSVQACNAKLDISSSPPSRLARRWTLIDLRQAADLQANGSIRHSLNLDVATETEFASANVQTMTEMRPEVSLEEENMAQMLAAYSEKLMLKEDTLRSREEDLEAVRAAAEEIEKALSKIIVQPGTTAPTHNSFHALPRASLASVSSAAGNGSWSSGAPAKAKPTLRNRSASFFHGLRSSSYRMSGSSPDIPAALFPTRSESLSRSNSPLPQHTDRPSSASADHVSVLTHSESQTTGSSIRTISRSRSDVNNVPAFVRNLVPLVQMAVSEA</sequence>
<feature type="compositionally biased region" description="Polar residues" evidence="2">
    <location>
        <begin position="347"/>
        <end position="369"/>
    </location>
</feature>
<dbReference type="EMBL" id="JANBUW010001690">
    <property type="protein sequence ID" value="KAJ2842632.1"/>
    <property type="molecule type" value="Genomic_DNA"/>
</dbReference>
<evidence type="ECO:0000256" key="1">
    <source>
        <dbReference type="SAM" id="Coils"/>
    </source>
</evidence>
<evidence type="ECO:0000313" key="4">
    <source>
        <dbReference type="Proteomes" id="UP001139887"/>
    </source>
</evidence>
<gene>
    <name evidence="3" type="ORF">IWW36_005835</name>
</gene>
<reference evidence="3" key="1">
    <citation type="submission" date="2022-07" db="EMBL/GenBank/DDBJ databases">
        <title>Phylogenomic reconstructions and comparative analyses of Kickxellomycotina fungi.</title>
        <authorList>
            <person name="Reynolds N.K."/>
            <person name="Stajich J.E."/>
            <person name="Barry K."/>
            <person name="Grigoriev I.V."/>
            <person name="Crous P."/>
            <person name="Smith M.E."/>
        </authorList>
    </citation>
    <scope>NUCLEOTIDE SEQUENCE</scope>
    <source>
        <strain evidence="3">NRRL 1566</strain>
    </source>
</reference>
<name>A0A9W8I0V0_9FUNG</name>
<feature type="non-terminal residue" evidence="3">
    <location>
        <position position="419"/>
    </location>
</feature>
<evidence type="ECO:0000256" key="2">
    <source>
        <dbReference type="SAM" id="MobiDB-lite"/>
    </source>
</evidence>
<keyword evidence="4" id="KW-1185">Reference proteome</keyword>
<dbReference type="OrthoDB" id="5569911at2759"/>
<feature type="coiled-coil region" evidence="1">
    <location>
        <begin position="31"/>
        <end position="79"/>
    </location>
</feature>
<organism evidence="3 4">
    <name type="scientific">Coemansia brasiliensis</name>
    <dbReference type="NCBI Taxonomy" id="2650707"/>
    <lineage>
        <taxon>Eukaryota</taxon>
        <taxon>Fungi</taxon>
        <taxon>Fungi incertae sedis</taxon>
        <taxon>Zoopagomycota</taxon>
        <taxon>Kickxellomycotina</taxon>
        <taxon>Kickxellomycetes</taxon>
        <taxon>Kickxellales</taxon>
        <taxon>Kickxellaceae</taxon>
        <taxon>Coemansia</taxon>
    </lineage>
</organism>
<dbReference type="Proteomes" id="UP001139887">
    <property type="component" value="Unassembled WGS sequence"/>
</dbReference>
<proteinExistence type="predicted"/>
<keyword evidence="1" id="KW-0175">Coiled coil</keyword>
<accession>A0A9W8I0V0</accession>
<feature type="region of interest" description="Disordered" evidence="2">
    <location>
        <begin position="329"/>
        <end position="394"/>
    </location>
</feature>
<evidence type="ECO:0000313" key="3">
    <source>
        <dbReference type="EMBL" id="KAJ2842632.1"/>
    </source>
</evidence>
<feature type="compositionally biased region" description="Low complexity" evidence="2">
    <location>
        <begin position="381"/>
        <end position="393"/>
    </location>
</feature>
<dbReference type="AlphaFoldDB" id="A0A9W8I0V0"/>
<protein>
    <submittedName>
        <fullName evidence="3">Uncharacterized protein</fullName>
    </submittedName>
</protein>
<dbReference type="SUPFAM" id="SSF90257">
    <property type="entry name" value="Myosin rod fragments"/>
    <property type="match status" value="1"/>
</dbReference>
<comment type="caution">
    <text evidence="3">The sequence shown here is derived from an EMBL/GenBank/DDBJ whole genome shotgun (WGS) entry which is preliminary data.</text>
</comment>